<protein>
    <submittedName>
        <fullName evidence="2">8640_t:CDS:1</fullName>
    </submittedName>
</protein>
<feature type="domain" description="Integrase catalytic" evidence="1">
    <location>
        <begin position="92"/>
        <end position="255"/>
    </location>
</feature>
<keyword evidence="3" id="KW-1185">Reference proteome</keyword>
<dbReference type="GO" id="GO:0003676">
    <property type="term" value="F:nucleic acid binding"/>
    <property type="evidence" value="ECO:0007669"/>
    <property type="project" value="InterPro"/>
</dbReference>
<dbReference type="Gene3D" id="3.30.420.10">
    <property type="entry name" value="Ribonuclease H-like superfamily/Ribonuclease H"/>
    <property type="match status" value="1"/>
</dbReference>
<reference evidence="2" key="1">
    <citation type="submission" date="2021-06" db="EMBL/GenBank/DDBJ databases">
        <authorList>
            <person name="Kallberg Y."/>
            <person name="Tangrot J."/>
            <person name="Rosling A."/>
        </authorList>
    </citation>
    <scope>NUCLEOTIDE SEQUENCE</scope>
    <source>
        <strain evidence="2">BR232B</strain>
    </source>
</reference>
<proteinExistence type="predicted"/>
<dbReference type="Pfam" id="PF00665">
    <property type="entry name" value="rve"/>
    <property type="match status" value="1"/>
</dbReference>
<dbReference type="Pfam" id="PF17921">
    <property type="entry name" value="Integrase_H2C2"/>
    <property type="match status" value="1"/>
</dbReference>
<name>A0A9N9HB65_9GLOM</name>
<evidence type="ECO:0000313" key="3">
    <source>
        <dbReference type="Proteomes" id="UP000789739"/>
    </source>
</evidence>
<evidence type="ECO:0000313" key="2">
    <source>
        <dbReference type="EMBL" id="CAG8660690.1"/>
    </source>
</evidence>
<dbReference type="PANTHER" id="PTHR37984:SF5">
    <property type="entry name" value="PROTEIN NYNRIN-LIKE"/>
    <property type="match status" value="1"/>
</dbReference>
<dbReference type="SUPFAM" id="SSF53098">
    <property type="entry name" value="Ribonuclease H-like"/>
    <property type="match status" value="1"/>
</dbReference>
<organism evidence="2 3">
    <name type="scientific">Paraglomus brasilianum</name>
    <dbReference type="NCBI Taxonomy" id="144538"/>
    <lineage>
        <taxon>Eukaryota</taxon>
        <taxon>Fungi</taxon>
        <taxon>Fungi incertae sedis</taxon>
        <taxon>Mucoromycota</taxon>
        <taxon>Glomeromycotina</taxon>
        <taxon>Glomeromycetes</taxon>
        <taxon>Paraglomerales</taxon>
        <taxon>Paraglomeraceae</taxon>
        <taxon>Paraglomus</taxon>
    </lineage>
</organism>
<dbReference type="PROSITE" id="PS50994">
    <property type="entry name" value="INTEGRASE"/>
    <property type="match status" value="1"/>
</dbReference>
<gene>
    <name evidence="2" type="ORF">PBRASI_LOCUS10765</name>
</gene>
<accession>A0A9N9HB65</accession>
<evidence type="ECO:0000259" key="1">
    <source>
        <dbReference type="PROSITE" id="PS50994"/>
    </source>
</evidence>
<dbReference type="FunFam" id="3.30.420.10:FF:000032">
    <property type="entry name" value="Retrovirus-related Pol polyprotein from transposon 297-like Protein"/>
    <property type="match status" value="1"/>
</dbReference>
<dbReference type="InterPro" id="IPR041588">
    <property type="entry name" value="Integrase_H2C2"/>
</dbReference>
<dbReference type="Proteomes" id="UP000789739">
    <property type="component" value="Unassembled WGS sequence"/>
</dbReference>
<dbReference type="InterPro" id="IPR012337">
    <property type="entry name" value="RNaseH-like_sf"/>
</dbReference>
<dbReference type="InterPro" id="IPR050951">
    <property type="entry name" value="Retrovirus_Pol_polyprotein"/>
</dbReference>
<dbReference type="Gene3D" id="1.10.340.70">
    <property type="match status" value="1"/>
</dbReference>
<dbReference type="GO" id="GO:0015074">
    <property type="term" value="P:DNA integration"/>
    <property type="evidence" value="ECO:0007669"/>
    <property type="project" value="InterPro"/>
</dbReference>
<dbReference type="GO" id="GO:0005634">
    <property type="term" value="C:nucleus"/>
    <property type="evidence" value="ECO:0007669"/>
    <property type="project" value="UniProtKB-ARBA"/>
</dbReference>
<dbReference type="OrthoDB" id="5592268at2759"/>
<feature type="non-terminal residue" evidence="2">
    <location>
        <position position="312"/>
    </location>
</feature>
<dbReference type="InterPro" id="IPR001584">
    <property type="entry name" value="Integrase_cat-core"/>
</dbReference>
<dbReference type="FunFam" id="1.10.340.70:FF:000001">
    <property type="entry name" value="Retrovirus-related Pol polyprotein from transposon gypsy-like Protein"/>
    <property type="match status" value="1"/>
</dbReference>
<dbReference type="PANTHER" id="PTHR37984">
    <property type="entry name" value="PROTEIN CBG26694"/>
    <property type="match status" value="1"/>
</dbReference>
<dbReference type="EMBL" id="CAJVPI010003649">
    <property type="protein sequence ID" value="CAG8660690.1"/>
    <property type="molecule type" value="Genomic_DNA"/>
</dbReference>
<dbReference type="InterPro" id="IPR036397">
    <property type="entry name" value="RNaseH_sf"/>
</dbReference>
<sequence>MTQAKYFEVRHHLLYKKNKRNPDRPLRVIKWTEVEPVLYMMHKHPTAGHLGTDAMYYKISDRYYWDQMYRDIQEYVKTCEECQRRQKGHRKEPLHPIQIGRAFERVGIDLVGPLPITKQNNRYIIVATKYLTRWPEARAVPDASANTLAQFIFEEIICRHGTPKIILSDQGRNFISETIRILCEKFLIKHKFSSPYHPQTNGMVERFNRTLCESLAKVKGDDDWDLHIPAVLLAYRTKRHATTGYTPFQLIYGRYATLPIEALFPVESIEIDDEIDLQGSILQRAYDLIEKLPNYQNQARQNTERSQQKQKG</sequence>
<dbReference type="AlphaFoldDB" id="A0A9N9HB65"/>
<comment type="caution">
    <text evidence="2">The sequence shown here is derived from an EMBL/GenBank/DDBJ whole genome shotgun (WGS) entry which is preliminary data.</text>
</comment>